<dbReference type="PANTHER" id="PTHR23263">
    <property type="entry name" value="SMALL PROLINE-RICH PROTEIN"/>
    <property type="match status" value="1"/>
</dbReference>
<dbReference type="GO" id="GO:0005739">
    <property type="term" value="C:mitochondrion"/>
    <property type="evidence" value="ECO:0000318"/>
    <property type="project" value="GO_Central"/>
</dbReference>
<dbReference type="KEGG" id="dpx:DAPPUDRAFT_273989"/>
<evidence type="ECO:0000313" key="2">
    <source>
        <dbReference type="Proteomes" id="UP000000305"/>
    </source>
</evidence>
<organism evidence="1 2">
    <name type="scientific">Daphnia pulex</name>
    <name type="common">Water flea</name>
    <dbReference type="NCBI Taxonomy" id="6669"/>
    <lineage>
        <taxon>Eukaryota</taxon>
        <taxon>Metazoa</taxon>
        <taxon>Ecdysozoa</taxon>
        <taxon>Arthropoda</taxon>
        <taxon>Crustacea</taxon>
        <taxon>Branchiopoda</taxon>
        <taxon>Diplostraca</taxon>
        <taxon>Cladocera</taxon>
        <taxon>Anomopoda</taxon>
        <taxon>Daphniidae</taxon>
        <taxon>Daphnia</taxon>
    </lineage>
</organism>
<dbReference type="InParanoid" id="E9I3T0"/>
<accession>E9I3T0</accession>
<dbReference type="eggNOG" id="KOG1346">
    <property type="taxonomic scope" value="Eukaryota"/>
</dbReference>
<dbReference type="GO" id="GO:0006915">
    <property type="term" value="P:apoptotic process"/>
    <property type="evidence" value="ECO:0000318"/>
    <property type="project" value="GO_Central"/>
</dbReference>
<evidence type="ECO:0000313" key="1">
    <source>
        <dbReference type="EMBL" id="EFX61350.1"/>
    </source>
</evidence>
<protein>
    <submittedName>
        <fullName evidence="1">Uncharacterized protein</fullName>
    </submittedName>
</protein>
<keyword evidence="2" id="KW-1185">Reference proteome</keyword>
<dbReference type="GO" id="GO:0071949">
    <property type="term" value="F:FAD binding"/>
    <property type="evidence" value="ECO:0000318"/>
    <property type="project" value="GO_Central"/>
</dbReference>
<dbReference type="Gene3D" id="3.50.50.60">
    <property type="entry name" value="FAD/NAD(P)-binding domain"/>
    <property type="match status" value="1"/>
</dbReference>
<dbReference type="GO" id="GO:0016174">
    <property type="term" value="F:NAD(P)H oxidase H2O2-forming activity"/>
    <property type="evidence" value="ECO:0000318"/>
    <property type="project" value="GO_Central"/>
</dbReference>
<feature type="non-terminal residue" evidence="1">
    <location>
        <position position="1"/>
    </location>
</feature>
<reference evidence="1 2" key="1">
    <citation type="journal article" date="2011" name="Science">
        <title>The ecoresponsive genome of Daphnia pulex.</title>
        <authorList>
            <person name="Colbourne J.K."/>
            <person name="Pfrender M.E."/>
            <person name="Gilbert D."/>
            <person name="Thomas W.K."/>
            <person name="Tucker A."/>
            <person name="Oakley T.H."/>
            <person name="Tokishita S."/>
            <person name="Aerts A."/>
            <person name="Arnold G.J."/>
            <person name="Basu M.K."/>
            <person name="Bauer D.J."/>
            <person name="Caceres C.E."/>
            <person name="Carmel L."/>
            <person name="Casola C."/>
            <person name="Choi J.H."/>
            <person name="Detter J.C."/>
            <person name="Dong Q."/>
            <person name="Dusheyko S."/>
            <person name="Eads B.D."/>
            <person name="Frohlich T."/>
            <person name="Geiler-Samerotte K.A."/>
            <person name="Gerlach D."/>
            <person name="Hatcher P."/>
            <person name="Jogdeo S."/>
            <person name="Krijgsveld J."/>
            <person name="Kriventseva E.V."/>
            <person name="Kultz D."/>
            <person name="Laforsch C."/>
            <person name="Lindquist E."/>
            <person name="Lopez J."/>
            <person name="Manak J.R."/>
            <person name="Muller J."/>
            <person name="Pangilinan J."/>
            <person name="Patwardhan R.P."/>
            <person name="Pitluck S."/>
            <person name="Pritham E.J."/>
            <person name="Rechtsteiner A."/>
            <person name="Rho M."/>
            <person name="Rogozin I.B."/>
            <person name="Sakarya O."/>
            <person name="Salamov A."/>
            <person name="Schaack S."/>
            <person name="Shapiro H."/>
            <person name="Shiga Y."/>
            <person name="Skalitzky C."/>
            <person name="Smith Z."/>
            <person name="Souvorov A."/>
            <person name="Sung W."/>
            <person name="Tang Z."/>
            <person name="Tsuchiya D."/>
            <person name="Tu H."/>
            <person name="Vos H."/>
            <person name="Wang M."/>
            <person name="Wolf Y.I."/>
            <person name="Yamagata H."/>
            <person name="Yamada T."/>
            <person name="Ye Y."/>
            <person name="Shaw J.R."/>
            <person name="Andrews J."/>
            <person name="Crease T.J."/>
            <person name="Tang H."/>
            <person name="Lucas S.M."/>
            <person name="Robertson H.M."/>
            <person name="Bork P."/>
            <person name="Koonin E.V."/>
            <person name="Zdobnov E.M."/>
            <person name="Grigoriev I.V."/>
            <person name="Lynch M."/>
            <person name="Boore J.L."/>
        </authorList>
    </citation>
    <scope>NUCLEOTIDE SEQUENCE [LARGE SCALE GENOMIC DNA]</scope>
</reference>
<sequence>MLPQPTTPRLQLITPLKLSNTTLERPSRIEVSQVSFSDTQHGSPEVSNNLRFKQWNDKDKVNGGVAFVRVHRVVKLDIVGRKAELDDGRAISLRQVPYCHSGLSGALKDVHEHVMLFRNIDGDNIGRVLPKYLSQWTSEKVKAQGVNVLPKANVEGAILEDYKVALTLNDGQKYYTEAPKYYTTKSPEYYILYTEAPKYYSVPSYYTEAPTYYTTKA</sequence>
<dbReference type="AlphaFoldDB" id="E9I3T0"/>
<dbReference type="OrthoDB" id="6029at2759"/>
<dbReference type="InterPro" id="IPR036188">
    <property type="entry name" value="FAD/NAD-bd_sf"/>
</dbReference>
<dbReference type="EMBL" id="GL734727">
    <property type="protein sequence ID" value="EFX61350.1"/>
    <property type="molecule type" value="Genomic_DNA"/>
</dbReference>
<dbReference type="Proteomes" id="UP000000305">
    <property type="component" value="Unassembled WGS sequence"/>
</dbReference>
<proteinExistence type="predicted"/>
<dbReference type="STRING" id="6669.E9I3T0"/>
<dbReference type="HOGENOM" id="CLU_1275032_0_0_1"/>
<name>E9I3T0_DAPPU</name>
<dbReference type="PANTHER" id="PTHR23263:SF124">
    <property type="entry name" value="SMALL PROLINE-RICH PROTEIN 3"/>
    <property type="match status" value="1"/>
</dbReference>
<gene>
    <name evidence="1" type="ORF">DAPPUDRAFT_273989</name>
</gene>
<dbReference type="PhylomeDB" id="E9I3T0"/>
<dbReference type="GO" id="GO:0160203">
    <property type="term" value="P:mitochondrial disulfide relay system"/>
    <property type="evidence" value="ECO:0000318"/>
    <property type="project" value="GO_Central"/>
</dbReference>